<keyword evidence="1" id="KW-1185">Reference proteome</keyword>
<name>A0AC58HFL7_DANRE</name>
<evidence type="ECO:0000313" key="2">
    <source>
        <dbReference type="RefSeq" id="XP_073780760.1"/>
    </source>
</evidence>
<gene>
    <name evidence="2" type="primary">ubr5</name>
    <name evidence="2" type="synonym">edd1</name>
    <name evidence="2" type="synonym">wu:fa16c12</name>
</gene>
<dbReference type="Proteomes" id="UP000000437">
    <property type="component" value="Chromosome 16"/>
</dbReference>
<sequence>MTSIHFVVHPLPGTEDQLNDRLREVSEKLNKYNCNSHPHLIPLEQAKLKQCVVGPNHAGFLLEDGRICRISFAVQPDRLELGKPDGNDGTRWSSGVNGGGSGGGGSSGGGAGGGSGSGGGAGGGTGGGGSSGRSSTAARDSRRQTRVIRTGRDRGSGLLGSQPQPVIPASVIPEELISQAQVVLQGKSRSVIIRELQRTNLDVNLAVNNLLSRDDEDGDDGDDTASESYLPGEDLMSLLDADIHSAHPSVIIDADAMFSEDISYFGYPSFRRSSLSRLGSSRVLLLPLERDSELLRERESVLRLRERRWLDGASFDAERGSTSREGEPSLDKKSVPLQSPVTLGEELQWWPDKDYVTKFVSIGALYSELVAVSTKGELYQWKWNEPEPYRNAQNPSIHHPRVPFLGLTNEKITHLSANSIRATVATENNKVATWVDETLSTVAAKLEHGAQTFPELQGERIVSLHCCALYTCAQLENSLYWWGVVPFSQRKKMLEKARAKNKKPKSSAGISSIPNITVGTQVCLRNNPLYHAGAVAFSVNAGIPKVGVLLESVWNMNDSCRFQLRSPESLKNMEKNTKTQETKTESKPELVKTEMGPPPSPASTCSDTSSIASSASLPYKRRRSTPAPKEEEKVNEEQWPLREVVFVEDVKNVPVGKVLKVDGAYVAVKFPGTSSSVSSQSAAPTDSDPSSLLQDCRLLRIDELQVVKTGGTPKVPDCFQRTPKKLCIPEKAEILAVNVDSKGVHAVLKTGSWVRYCVFDLATGKAEQENHFPTSNLAFLGQSERNVAIFTAGQESPIILRDGNGTIYPMAKDCMGGIRDPDWLDLPPIASLGMGVHSLANLPSNSTIKKKAAIIIMAVEKQTLMQHVLRCDYEACRQYLISLEQAMLLEQNPHALDTLLGHRCDGNRNVLHACVSVCFPVSNKETKEEEEAERSERNTFAERLSAVEAIANAISVVSSNSSGNRTGSSSSRGLRLREMMRRSLRAAGLGRHESGPSSSDHQDPVSPPIAPPSWVPDPPPMDPDGDIDFILAPAVGSLTTASTGTSQGPSTSTIPGPSSEPSVVESKDRKANAHLILKLMCDSIVLRPHLRELLSAKDARGMTPFMLAVSGRAYPAAITVLEAAQKIAKGEPGLGEKEDTASVFMEMICPSGTNPDDSPLYVLCCNDTCSFTWTGAEHINQDIFECRTCGLLESLCCCTECARVCHKGHDCKLKRTSPTAYCDCWEKCKCKTLIAGQKAARLDLLYRLLTTTNLVTTPNSRGEHILLFLVQTVARQSVEHCQYRPPRIREDRNRKAASAEDSDMPDHDLEPPRFAQLALERVLQDWNALKSMIMFGSQENKDPLSASSRIAHLLPEEQMYLNQQSGTIRLDCFTHCLIVKCAPDITFIDTLLGTLVKELQNKYTPGRREEAINVTRRFLRSVARVFVILSVEMASSKKKNNFIPQPIGKCRRVFQALLPYAVEELCNVAESLIVPVRMGIARPTAPFTLASTSIDAVQGSEELFSVEPLPPRPSPDQSSSSSQSASSYIIRNPQPRRSSQSQTARGRDEEQDDIVSADVEEVEVVEGVAGEEDHHDDQEEQGEENAEAEGQHDEHDEDGSDMELDLLAAAETESDSESNHSNQDNASGRRSVVTAATAGSEAGASSVPAFFSEDDSQSNDSSDSDSSSSQSDDVDQETFLLDEPLERTTGSAHANSAAQAPRSMQWAVRTTPSQRSGGGAPSSSSAPAASSTGLIYIDPSNLRRSSAISTSAAAAAAALEASNSSSYLTSASSLARAYSIVIRQISDLMSLIPKYNHLVYSQYPAAVKLTYQDAVNLQNFVEDKLIPTWNWMVSIMDSTEAQLRYGSALSSAGDPGHPSHPLHASQHAGRRERMTAREEASLRTLEGRRRAATLLTARQGMMSARGDFLNYALSLMRSHNDEHSDVLPVLDVCSLKHVAYVFQALIYWIKAMNLQTTLDTTQIDRKRNRELLELGLDNEDSEHENDEDTNQSSTLQDKDEEPVPAETGQHHPFFRRSDSMTFLGCIPPNPFEVPLAEAIPLADQPHLLQPNARKEDLFGRPSQGLYSSSYMASKGLTDLTVDMNCLQMSYSANMKNVMSMESRQRGGEEQPVAEQEMDVSKPGPSPHDLAAQLKSSLLAEIGLTESDGPPLPTFIPHCSFMGMVISHDMLLGRWRLSLELFGRVFMEDVGAEPGSILTELGGFEVKESKFRREMEKLRNLQSRDLALEVDRDREQLIQQTMRQLNAHFGRRCTTTPMAVHRVKVTFKDEPGEGSGVARSFYTAIAQAFLSNDKLPNLDCVQSVSKGMQASNLMQRLRNRDRERERRSGGLRAASRRDRDRDSRRQLSIDTRPFRPASEGNPSDEPEPLPAHRQALGERLYPRVHAMQPAFASKITGMLLELSPAQLLLLLASEDSLRARVEEAMELLITHGRENGADSILDLGLLDTPEKAQQENRKRHGSTRSVVDMELDDPDDGDDNAPLFYQPGKRGFYSPRPGKNTEARLNCFRNIGRILGLCLLQNELCPITLNRHVIKVLLGRKVNWHDFAFFDPVMYESLRQLIRHSQTEEAEAVFAAMDLAFAIDLCKEEGAGQVELLSGGVNMPVTPLNVYEYVRRYAEHRMLVVAEQPLHAMRKGLLDVLPKNALEDLTAEDFRLLVNGCGEVNVQMLISFTSFNDESGENAEKLLQFKRWFWSIVEKMSMTERQDLVYFWTSSPSLPASEEGFQPMPSITIRPPDDQHLPTANTCISRLYVPLYSSKQILKQKLLLAIKTKNFGFV</sequence>
<proteinExistence type="predicted"/>
<evidence type="ECO:0000313" key="1">
    <source>
        <dbReference type="Proteomes" id="UP000000437"/>
    </source>
</evidence>
<dbReference type="RefSeq" id="XP_073780760.1">
    <property type="nucleotide sequence ID" value="XM_073924659.1"/>
</dbReference>
<reference evidence="2" key="1">
    <citation type="submission" date="2025-08" db="UniProtKB">
        <authorList>
            <consortium name="RefSeq"/>
        </authorList>
    </citation>
    <scope>IDENTIFICATION</scope>
    <source>
        <strain evidence="2">Tuebingen</strain>
        <tissue evidence="2">Fibroblasts and whole tissue</tissue>
    </source>
</reference>
<accession>A0AC58HFL7</accession>
<protein>
    <submittedName>
        <fullName evidence="2">E3 ubiquitin-protein ligase UBR5 isoform X28</fullName>
    </submittedName>
</protein>
<organism evidence="1 2">
    <name type="scientific">Danio rerio</name>
    <name type="common">Zebrafish</name>
    <name type="synonym">Brachydanio rerio</name>
    <dbReference type="NCBI Taxonomy" id="7955"/>
    <lineage>
        <taxon>Eukaryota</taxon>
        <taxon>Metazoa</taxon>
        <taxon>Chordata</taxon>
        <taxon>Craniata</taxon>
        <taxon>Vertebrata</taxon>
        <taxon>Euteleostomi</taxon>
        <taxon>Actinopterygii</taxon>
        <taxon>Neopterygii</taxon>
        <taxon>Teleostei</taxon>
        <taxon>Ostariophysi</taxon>
        <taxon>Cypriniformes</taxon>
        <taxon>Danionidae</taxon>
        <taxon>Danioninae</taxon>
        <taxon>Danio</taxon>
    </lineage>
</organism>